<organism evidence="6 7">
    <name type="scientific">Rhodospira trueperi</name>
    <dbReference type="NCBI Taxonomy" id="69960"/>
    <lineage>
        <taxon>Bacteria</taxon>
        <taxon>Pseudomonadati</taxon>
        <taxon>Pseudomonadota</taxon>
        <taxon>Alphaproteobacteria</taxon>
        <taxon>Rhodospirillales</taxon>
        <taxon>Rhodospirillaceae</taxon>
        <taxon>Rhodospira</taxon>
    </lineage>
</organism>
<dbReference type="InterPro" id="IPR036388">
    <property type="entry name" value="WH-like_DNA-bd_sf"/>
</dbReference>
<evidence type="ECO:0000256" key="3">
    <source>
        <dbReference type="ARBA" id="ARBA00023125"/>
    </source>
</evidence>
<keyword evidence="3 6" id="KW-0238">DNA-binding</keyword>
<sequence>MVATFGQLKAFNALARTGSFTRAARNLAVSQPAITAQIRRLESDHKVVLFERTAGGVQLTALGRRLFRITQNLDDLEEAASILLGGGDDVVPQSLRIATASPQVFMPVAAAFSRRYPDVELDIAAGSTGDAIRRLIDREADIALTPLLRADERLDHIVFLRHRLAALVPADHALVKHEAVSLSEVAAEPLIMRLGLSTTQKMADRALAMHGLRPRPILRLETREAVYEAVANHLGLALVLEHDVPPDPRFQVVPFFDSDVTAEESIVWLRSRRSLGQIRDFIDVAEGMSTGNRIPQRRKS</sequence>
<keyword evidence="2" id="KW-0805">Transcription regulation</keyword>
<evidence type="ECO:0000313" key="7">
    <source>
        <dbReference type="Proteomes" id="UP000199412"/>
    </source>
</evidence>
<comment type="similarity">
    <text evidence="1">Belongs to the LysR transcriptional regulatory family.</text>
</comment>
<dbReference type="SUPFAM" id="SSF46785">
    <property type="entry name" value="Winged helix' DNA-binding domain"/>
    <property type="match status" value="1"/>
</dbReference>
<dbReference type="RefSeq" id="WP_092781238.1">
    <property type="nucleotide sequence ID" value="NZ_FNAP01000001.1"/>
</dbReference>
<protein>
    <submittedName>
        <fullName evidence="6">DNA-binding transcriptional regulator, LysR family</fullName>
    </submittedName>
</protein>
<dbReference type="GO" id="GO:0003677">
    <property type="term" value="F:DNA binding"/>
    <property type="evidence" value="ECO:0007669"/>
    <property type="project" value="UniProtKB-KW"/>
</dbReference>
<reference evidence="6 7" key="1">
    <citation type="submission" date="2016-10" db="EMBL/GenBank/DDBJ databases">
        <authorList>
            <person name="de Groot N.N."/>
        </authorList>
    </citation>
    <scope>NUCLEOTIDE SEQUENCE [LARGE SCALE GENOMIC DNA]</scope>
    <source>
        <strain evidence="6 7">ATCC 700224</strain>
    </source>
</reference>
<dbReference type="OrthoDB" id="9808620at2"/>
<evidence type="ECO:0000256" key="4">
    <source>
        <dbReference type="ARBA" id="ARBA00023163"/>
    </source>
</evidence>
<dbReference type="SUPFAM" id="SSF53850">
    <property type="entry name" value="Periplasmic binding protein-like II"/>
    <property type="match status" value="1"/>
</dbReference>
<dbReference type="EMBL" id="FNAP01000001">
    <property type="protein sequence ID" value="SDD73670.1"/>
    <property type="molecule type" value="Genomic_DNA"/>
</dbReference>
<evidence type="ECO:0000313" key="6">
    <source>
        <dbReference type="EMBL" id="SDD73670.1"/>
    </source>
</evidence>
<dbReference type="AlphaFoldDB" id="A0A1G6X682"/>
<dbReference type="InterPro" id="IPR036390">
    <property type="entry name" value="WH_DNA-bd_sf"/>
</dbReference>
<gene>
    <name evidence="6" type="ORF">SAMN05421720_101386</name>
</gene>
<dbReference type="CDD" id="cd05466">
    <property type="entry name" value="PBP2_LTTR_substrate"/>
    <property type="match status" value="1"/>
</dbReference>
<dbReference type="Proteomes" id="UP000199412">
    <property type="component" value="Unassembled WGS sequence"/>
</dbReference>
<dbReference type="GO" id="GO:0005829">
    <property type="term" value="C:cytosol"/>
    <property type="evidence" value="ECO:0007669"/>
    <property type="project" value="TreeGrafter"/>
</dbReference>
<evidence type="ECO:0000256" key="1">
    <source>
        <dbReference type="ARBA" id="ARBA00009437"/>
    </source>
</evidence>
<evidence type="ECO:0000259" key="5">
    <source>
        <dbReference type="PROSITE" id="PS50931"/>
    </source>
</evidence>
<proteinExistence type="inferred from homology"/>
<dbReference type="STRING" id="69960.SAMN05421720_101386"/>
<dbReference type="GO" id="GO:0003700">
    <property type="term" value="F:DNA-binding transcription factor activity"/>
    <property type="evidence" value="ECO:0007669"/>
    <property type="project" value="InterPro"/>
</dbReference>
<dbReference type="PROSITE" id="PS50931">
    <property type="entry name" value="HTH_LYSR"/>
    <property type="match status" value="1"/>
</dbReference>
<dbReference type="Pfam" id="PF03466">
    <property type="entry name" value="LysR_substrate"/>
    <property type="match status" value="1"/>
</dbReference>
<dbReference type="InterPro" id="IPR000847">
    <property type="entry name" value="LysR_HTH_N"/>
</dbReference>
<dbReference type="InterPro" id="IPR005119">
    <property type="entry name" value="LysR_subst-bd"/>
</dbReference>
<keyword evidence="7" id="KW-1185">Reference proteome</keyword>
<accession>A0A1G6X682</accession>
<evidence type="ECO:0000256" key="2">
    <source>
        <dbReference type="ARBA" id="ARBA00023015"/>
    </source>
</evidence>
<keyword evidence="4" id="KW-0804">Transcription</keyword>
<dbReference type="Gene3D" id="1.10.10.10">
    <property type="entry name" value="Winged helix-like DNA-binding domain superfamily/Winged helix DNA-binding domain"/>
    <property type="match status" value="1"/>
</dbReference>
<dbReference type="PANTHER" id="PTHR30419">
    <property type="entry name" value="HTH-TYPE TRANSCRIPTIONAL REGULATOR YBHD"/>
    <property type="match status" value="1"/>
</dbReference>
<dbReference type="InterPro" id="IPR050950">
    <property type="entry name" value="HTH-type_LysR_regulators"/>
</dbReference>
<dbReference type="Gene3D" id="3.40.190.290">
    <property type="match status" value="1"/>
</dbReference>
<feature type="domain" description="HTH lysR-type" evidence="5">
    <location>
        <begin position="1"/>
        <end position="60"/>
    </location>
</feature>
<name>A0A1G6X682_9PROT</name>
<dbReference type="PRINTS" id="PR00039">
    <property type="entry name" value="HTHLYSR"/>
</dbReference>
<dbReference type="Pfam" id="PF00126">
    <property type="entry name" value="HTH_1"/>
    <property type="match status" value="1"/>
</dbReference>